<dbReference type="InterPro" id="IPR011650">
    <property type="entry name" value="Peptidase_M20_dimer"/>
</dbReference>
<reference evidence="5 6" key="1">
    <citation type="journal article" date="2015" name="Nature">
        <title>rRNA introns, odd ribosomes, and small enigmatic genomes across a large radiation of phyla.</title>
        <authorList>
            <person name="Brown C.T."/>
            <person name="Hug L.A."/>
            <person name="Thomas B.C."/>
            <person name="Sharon I."/>
            <person name="Castelle C.J."/>
            <person name="Singh A."/>
            <person name="Wilkins M.J."/>
            <person name="Williams K.H."/>
            <person name="Banfield J.F."/>
        </authorList>
    </citation>
    <scope>NUCLEOTIDE SEQUENCE [LARGE SCALE GENOMIC DNA]</scope>
</reference>
<evidence type="ECO:0000313" key="6">
    <source>
        <dbReference type="Proteomes" id="UP000034877"/>
    </source>
</evidence>
<keyword evidence="2" id="KW-0479">Metal-binding</keyword>
<dbReference type="Pfam" id="PF01546">
    <property type="entry name" value="Peptidase_M20"/>
    <property type="match status" value="1"/>
</dbReference>
<dbReference type="Proteomes" id="UP000034877">
    <property type="component" value="Unassembled WGS sequence"/>
</dbReference>
<dbReference type="Gene3D" id="3.40.630.10">
    <property type="entry name" value="Zn peptidases"/>
    <property type="match status" value="1"/>
</dbReference>
<organism evidence="5 6">
    <name type="scientific">Candidatus Amesbacteria bacterium GW2011_GWC1_48_10</name>
    <dbReference type="NCBI Taxonomy" id="1618365"/>
    <lineage>
        <taxon>Bacteria</taxon>
        <taxon>Candidatus Amesiibacteriota</taxon>
    </lineage>
</organism>
<dbReference type="NCBIfam" id="NF006579">
    <property type="entry name" value="PRK09104.1"/>
    <property type="match status" value="1"/>
</dbReference>
<keyword evidence="1" id="KW-0645">Protease</keyword>
<keyword evidence="3" id="KW-0378">Hydrolase</keyword>
<dbReference type="AlphaFoldDB" id="A0A0G1WQA5"/>
<dbReference type="InterPro" id="IPR051458">
    <property type="entry name" value="Cyt/Met_Dipeptidase"/>
</dbReference>
<gene>
    <name evidence="5" type="ORF">UY22_C0034G0002</name>
</gene>
<dbReference type="EMBL" id="LCPE01000034">
    <property type="protein sequence ID" value="KKU92533.1"/>
    <property type="molecule type" value="Genomic_DNA"/>
</dbReference>
<name>A0A0G1WQA5_9BACT</name>
<dbReference type="SUPFAM" id="SSF53187">
    <property type="entry name" value="Zn-dependent exopeptidases"/>
    <property type="match status" value="1"/>
</dbReference>
<dbReference type="InterPro" id="IPR002933">
    <property type="entry name" value="Peptidase_M20"/>
</dbReference>
<feature type="domain" description="Peptidase M20 dimerisation" evidence="4">
    <location>
        <begin position="179"/>
        <end position="336"/>
    </location>
</feature>
<accession>A0A0G1WQA5</accession>
<dbReference type="GO" id="GO:0008233">
    <property type="term" value="F:peptidase activity"/>
    <property type="evidence" value="ECO:0007669"/>
    <property type="project" value="UniProtKB-KW"/>
</dbReference>
<dbReference type="PANTHER" id="PTHR43270:SF12">
    <property type="entry name" value="SUCCINYL-DIAMINOPIMELATE DESUCCINYLASE"/>
    <property type="match status" value="1"/>
</dbReference>
<dbReference type="PANTHER" id="PTHR43270">
    <property type="entry name" value="BETA-ALA-HIS DIPEPTIDASE"/>
    <property type="match status" value="1"/>
</dbReference>
<dbReference type="GO" id="GO:0046872">
    <property type="term" value="F:metal ion binding"/>
    <property type="evidence" value="ECO:0007669"/>
    <property type="project" value="UniProtKB-KW"/>
</dbReference>
<proteinExistence type="predicted"/>
<evidence type="ECO:0000256" key="2">
    <source>
        <dbReference type="ARBA" id="ARBA00022723"/>
    </source>
</evidence>
<dbReference type="Gene3D" id="3.30.70.360">
    <property type="match status" value="1"/>
</dbReference>
<evidence type="ECO:0000259" key="4">
    <source>
        <dbReference type="Pfam" id="PF07687"/>
    </source>
</evidence>
<evidence type="ECO:0000256" key="1">
    <source>
        <dbReference type="ARBA" id="ARBA00022670"/>
    </source>
</evidence>
<protein>
    <submittedName>
        <fullName evidence="5">Peptidase M20</fullName>
    </submittedName>
</protein>
<evidence type="ECO:0000313" key="5">
    <source>
        <dbReference type="EMBL" id="KKU92533.1"/>
    </source>
</evidence>
<sequence>MTSQINLLSDLLRIPSVSTLTEHQPDMASARQFLVNLFKSLGFSTQLLPAPHHPAVFAQLVTNPLAPSVLVYGHYDVQPPGAPSLWHSPPFEPNIRKNRIYARGAADNKGQFLIHVLASQNLAFHPPVNFKFLVEGEEEIGSPGIETIVRDYHHLLQADYLVLSDTEMLQPGHPTIDISLRGVMDIEIVLQTARNDLHSGQFGGLAPNPAFLLTALLSQLKNRHGKILLPDFYTGVVRPTPQELADFRHLEPASSQLLKEGRFYYLSSGSPDLTLNQRRWTEPTLDITGLDSGYTGHGTKTIIPHEASAKLSFRLVPRQDPDRIYTSLSRFITRRTPRNTVVRIIRYPVASPYKAPTSHPVYRLAKQVLADTFGHPASFVGQGGSIGAVSTLTSALNIPAVMIGFGLPDENVHGPNEHFSLDNFHLGIRAMAKLYSQLPSLKSSDKSNSPILPVI</sequence>
<dbReference type="Pfam" id="PF07687">
    <property type="entry name" value="M20_dimer"/>
    <property type="match status" value="1"/>
</dbReference>
<comment type="caution">
    <text evidence="5">The sequence shown here is derived from an EMBL/GenBank/DDBJ whole genome shotgun (WGS) entry which is preliminary data.</text>
</comment>
<dbReference type="GO" id="GO:0006508">
    <property type="term" value="P:proteolysis"/>
    <property type="evidence" value="ECO:0007669"/>
    <property type="project" value="UniProtKB-KW"/>
</dbReference>
<evidence type="ECO:0000256" key="3">
    <source>
        <dbReference type="ARBA" id="ARBA00022801"/>
    </source>
</evidence>
<dbReference type="PATRIC" id="fig|1618365.3.peg.750"/>